<dbReference type="PANTHER" id="PTHR15077">
    <property type="entry name" value="FAS-ASSOCIATING DEATH DOMAIN-CONTAINING PROTEIN FADD"/>
    <property type="match status" value="1"/>
</dbReference>
<feature type="domain" description="Death" evidence="1">
    <location>
        <begin position="112"/>
        <end position="196"/>
    </location>
</feature>
<dbReference type="GO" id="GO:0005123">
    <property type="term" value="F:death receptor binding"/>
    <property type="evidence" value="ECO:0007669"/>
    <property type="project" value="TreeGrafter"/>
</dbReference>
<accession>A0A8J2WU23</accession>
<name>A0A8J2WU23_9CRUS</name>
<dbReference type="EMBL" id="CAKKLH010000314">
    <property type="protein sequence ID" value="CAH0111503.1"/>
    <property type="molecule type" value="Genomic_DNA"/>
</dbReference>
<dbReference type="InterPro" id="IPR011029">
    <property type="entry name" value="DEATH-like_dom_sf"/>
</dbReference>
<evidence type="ECO:0000313" key="2">
    <source>
        <dbReference type="EMBL" id="CAH0111503.1"/>
    </source>
</evidence>
<evidence type="ECO:0000259" key="1">
    <source>
        <dbReference type="PROSITE" id="PS50017"/>
    </source>
</evidence>
<dbReference type="PROSITE" id="PS50017">
    <property type="entry name" value="DEATH_DOMAIN"/>
    <property type="match status" value="1"/>
</dbReference>
<reference evidence="2" key="1">
    <citation type="submission" date="2021-11" db="EMBL/GenBank/DDBJ databases">
        <authorList>
            <person name="Schell T."/>
        </authorList>
    </citation>
    <scope>NUCLEOTIDE SEQUENCE</scope>
    <source>
        <strain evidence="2">M5</strain>
    </source>
</reference>
<organism evidence="2 3">
    <name type="scientific">Daphnia galeata</name>
    <dbReference type="NCBI Taxonomy" id="27404"/>
    <lineage>
        <taxon>Eukaryota</taxon>
        <taxon>Metazoa</taxon>
        <taxon>Ecdysozoa</taxon>
        <taxon>Arthropoda</taxon>
        <taxon>Crustacea</taxon>
        <taxon>Branchiopoda</taxon>
        <taxon>Diplostraca</taxon>
        <taxon>Cladocera</taxon>
        <taxon>Anomopoda</taxon>
        <taxon>Daphniidae</taxon>
        <taxon>Daphnia</taxon>
    </lineage>
</organism>
<dbReference type="CDD" id="cd01670">
    <property type="entry name" value="Death"/>
    <property type="match status" value="1"/>
</dbReference>
<sequence>MSAAENHHQLPFHELIEECNNMLARMDTLQLNALIERFSTEIDSRQTLNYLVDGPSLLTYLISRHVVRPDNLSALIAMAEVADRSDLKQIIGRYCYLPSSHPEDMSALIDNVDPAFAQVSESIKNDWRNLARQLTLAEFDIATIQASTSNDQQLAASEMLNLYRRTKSHLDLVRELVTALRAIKRFSLAAKVDELLVNTLPSQ</sequence>
<protein>
    <recommendedName>
        <fullName evidence="1">Death domain-containing protein</fullName>
    </recommendedName>
</protein>
<keyword evidence="3" id="KW-1185">Reference proteome</keyword>
<gene>
    <name evidence="2" type="ORF">DGAL_LOCUS15150</name>
</gene>
<dbReference type="AlphaFoldDB" id="A0A8J2WU23"/>
<dbReference type="PANTHER" id="PTHR15077:SF10">
    <property type="entry name" value="FAS-ASSOCIATED DEATH DOMAIN PROTEIN"/>
    <property type="match status" value="1"/>
</dbReference>
<dbReference type="SUPFAM" id="SSF47986">
    <property type="entry name" value="DEATH domain"/>
    <property type="match status" value="1"/>
</dbReference>
<dbReference type="SMART" id="SM00005">
    <property type="entry name" value="DEATH"/>
    <property type="match status" value="1"/>
</dbReference>
<dbReference type="Pfam" id="PF00531">
    <property type="entry name" value="Death"/>
    <property type="match status" value="1"/>
</dbReference>
<dbReference type="GO" id="GO:0045089">
    <property type="term" value="P:positive regulation of innate immune response"/>
    <property type="evidence" value="ECO:0007669"/>
    <property type="project" value="TreeGrafter"/>
</dbReference>
<dbReference type="GO" id="GO:0097191">
    <property type="term" value="P:extrinsic apoptotic signaling pathway"/>
    <property type="evidence" value="ECO:0007669"/>
    <property type="project" value="TreeGrafter"/>
</dbReference>
<comment type="caution">
    <text evidence="2">The sequence shown here is derived from an EMBL/GenBank/DDBJ whole genome shotgun (WGS) entry which is preliminary data.</text>
</comment>
<dbReference type="GO" id="GO:0089720">
    <property type="term" value="F:caspase binding"/>
    <property type="evidence" value="ECO:0007669"/>
    <property type="project" value="TreeGrafter"/>
</dbReference>
<proteinExistence type="predicted"/>
<dbReference type="Gene3D" id="1.10.533.10">
    <property type="entry name" value="Death Domain, Fas"/>
    <property type="match status" value="1"/>
</dbReference>
<dbReference type="OrthoDB" id="6343336at2759"/>
<evidence type="ECO:0000313" key="3">
    <source>
        <dbReference type="Proteomes" id="UP000789390"/>
    </source>
</evidence>
<dbReference type="InterPro" id="IPR016729">
    <property type="entry name" value="FADD"/>
</dbReference>
<dbReference type="InterPro" id="IPR000488">
    <property type="entry name" value="Death_dom"/>
</dbReference>
<dbReference type="GO" id="GO:0031265">
    <property type="term" value="C:CD95 death-inducing signaling complex"/>
    <property type="evidence" value="ECO:0007669"/>
    <property type="project" value="TreeGrafter"/>
</dbReference>
<dbReference type="Proteomes" id="UP000789390">
    <property type="component" value="Unassembled WGS sequence"/>
</dbReference>